<dbReference type="EMBL" id="JBHUFA010000004">
    <property type="protein sequence ID" value="MFD1696319.1"/>
    <property type="molecule type" value="Genomic_DNA"/>
</dbReference>
<feature type="transmembrane region" description="Helical" evidence="1">
    <location>
        <begin position="93"/>
        <end position="114"/>
    </location>
</feature>
<keyword evidence="1" id="KW-0812">Transmembrane</keyword>
<dbReference type="Proteomes" id="UP001597327">
    <property type="component" value="Unassembled WGS sequence"/>
</dbReference>
<gene>
    <name evidence="2" type="ORF">ACFSC7_12390</name>
</gene>
<dbReference type="RefSeq" id="WP_149892789.1">
    <property type="nucleotide sequence ID" value="NZ_JBHUFA010000004.1"/>
</dbReference>
<protein>
    <submittedName>
        <fullName evidence="2">Uncharacterized protein</fullName>
    </submittedName>
</protein>
<name>A0ABW4JYH7_9HYPH</name>
<reference evidence="3" key="1">
    <citation type="journal article" date="2019" name="Int. J. Syst. Evol. Microbiol.">
        <title>The Global Catalogue of Microorganisms (GCM) 10K type strain sequencing project: providing services to taxonomists for standard genome sequencing and annotation.</title>
        <authorList>
            <consortium name="The Broad Institute Genomics Platform"/>
            <consortium name="The Broad Institute Genome Sequencing Center for Infectious Disease"/>
            <person name="Wu L."/>
            <person name="Ma J."/>
        </authorList>
    </citation>
    <scope>NUCLEOTIDE SEQUENCE [LARGE SCALE GENOMIC DNA]</scope>
    <source>
        <strain evidence="3">JCM 3369</strain>
    </source>
</reference>
<organism evidence="2 3">
    <name type="scientific">Roseibium aestuarii</name>
    <dbReference type="NCBI Taxonomy" id="2600299"/>
    <lineage>
        <taxon>Bacteria</taxon>
        <taxon>Pseudomonadati</taxon>
        <taxon>Pseudomonadota</taxon>
        <taxon>Alphaproteobacteria</taxon>
        <taxon>Hyphomicrobiales</taxon>
        <taxon>Stappiaceae</taxon>
        <taxon>Roseibium</taxon>
    </lineage>
</organism>
<evidence type="ECO:0000313" key="3">
    <source>
        <dbReference type="Proteomes" id="UP001597327"/>
    </source>
</evidence>
<keyword evidence="3" id="KW-1185">Reference proteome</keyword>
<proteinExistence type="predicted"/>
<accession>A0ABW4JYH7</accession>
<evidence type="ECO:0000256" key="1">
    <source>
        <dbReference type="SAM" id="Phobius"/>
    </source>
</evidence>
<sequence length="149" mass="15854">MSARYPFDPFAMPERPDVPFPAARIDRAASSLPMTRRLARLGLRAVSLVGLIAGLSVLIFLPALVSELARIEAVTVEGQTYSASAFVEALGSLYLGSVIVAIALTSFLAAAALARPDLDPALGRWMSAPAADARGEHRLSSLRRKVTHV</sequence>
<keyword evidence="1" id="KW-0472">Membrane</keyword>
<feature type="transmembrane region" description="Helical" evidence="1">
    <location>
        <begin position="41"/>
        <end position="65"/>
    </location>
</feature>
<keyword evidence="1" id="KW-1133">Transmembrane helix</keyword>
<evidence type="ECO:0000313" key="2">
    <source>
        <dbReference type="EMBL" id="MFD1696319.1"/>
    </source>
</evidence>
<comment type="caution">
    <text evidence="2">The sequence shown here is derived from an EMBL/GenBank/DDBJ whole genome shotgun (WGS) entry which is preliminary data.</text>
</comment>